<evidence type="ECO:0000256" key="1">
    <source>
        <dbReference type="SAM" id="Phobius"/>
    </source>
</evidence>
<dbReference type="EMBL" id="VSSQ01138489">
    <property type="protein sequence ID" value="MPN61627.1"/>
    <property type="molecule type" value="Genomic_DNA"/>
</dbReference>
<evidence type="ECO:0000313" key="2">
    <source>
        <dbReference type="EMBL" id="MPN61627.1"/>
    </source>
</evidence>
<reference evidence="2" key="1">
    <citation type="submission" date="2019-08" db="EMBL/GenBank/DDBJ databases">
        <authorList>
            <person name="Kucharzyk K."/>
            <person name="Murdoch R.W."/>
            <person name="Higgins S."/>
            <person name="Loffler F."/>
        </authorList>
    </citation>
    <scope>NUCLEOTIDE SEQUENCE</scope>
</reference>
<feature type="transmembrane region" description="Helical" evidence="1">
    <location>
        <begin position="21"/>
        <end position="47"/>
    </location>
</feature>
<organism evidence="2">
    <name type="scientific">bioreactor metagenome</name>
    <dbReference type="NCBI Taxonomy" id="1076179"/>
    <lineage>
        <taxon>unclassified sequences</taxon>
        <taxon>metagenomes</taxon>
        <taxon>ecological metagenomes</taxon>
    </lineage>
</organism>
<accession>A0A645JE67</accession>
<protein>
    <submittedName>
        <fullName evidence="2">Uncharacterized protein</fullName>
    </submittedName>
</protein>
<name>A0A645JE67_9ZZZZ</name>
<dbReference type="AlphaFoldDB" id="A0A645JE67"/>
<keyword evidence="1" id="KW-1133">Transmembrane helix</keyword>
<proteinExistence type="predicted"/>
<sequence length="54" mass="6280">MHLIDILREDARQASMYLEVITLLVESLTLYICHYLSVNVTLILVHFQSLPLTH</sequence>
<gene>
    <name evidence="2" type="ORF">SDC9_209365</name>
</gene>
<keyword evidence="1" id="KW-0472">Membrane</keyword>
<comment type="caution">
    <text evidence="2">The sequence shown here is derived from an EMBL/GenBank/DDBJ whole genome shotgun (WGS) entry which is preliminary data.</text>
</comment>
<keyword evidence="1" id="KW-0812">Transmembrane</keyword>